<name>A0A3P1SN19_9GAMM</name>
<comment type="caution">
    <text evidence="2">The sequence shown here is derived from an EMBL/GenBank/DDBJ whole genome shotgun (WGS) entry which is preliminary data.</text>
</comment>
<sequence>MKGRLLTIAMLCGALISGAVAVYLTYQYIENSVASKEAELDRQYTPVNVVVAKFDLRPGDVVSSDTVALRKVPSGFVHSDAISADDFELIKGYALSYGVKSGETVLQAHVSQRKGGKFAALIDSGTRAVTISVDKLASAAGMLSPNDRVDMLLTTKKRDTLATVPLLSDVRVIATGVETSENPTGEVIQYNTVTLELTPENAAKVTHAKKVGDISFVLRGVEEKGVAFAGQIKKQDLLGTAVARGPWVEIIIGGK</sequence>
<evidence type="ECO:0000313" key="2">
    <source>
        <dbReference type="EMBL" id="RRC98603.1"/>
    </source>
</evidence>
<dbReference type="CDD" id="cd11614">
    <property type="entry name" value="SAF_CpaB_FlgA_like"/>
    <property type="match status" value="1"/>
</dbReference>
<reference evidence="2 3" key="1">
    <citation type="submission" date="2018-11" db="EMBL/GenBank/DDBJ databases">
        <title>The draft genome sequence of Amphritea balenae JAMM 1525T.</title>
        <authorList>
            <person name="Fang Z."/>
            <person name="Zhang Y."/>
            <person name="Han X."/>
        </authorList>
    </citation>
    <scope>NUCLEOTIDE SEQUENCE [LARGE SCALE GENOMIC DNA]</scope>
    <source>
        <strain evidence="2 3">JAMM 1525</strain>
    </source>
</reference>
<protein>
    <submittedName>
        <fullName evidence="2">Flp pilus assembly protein CpaB</fullName>
    </submittedName>
</protein>
<dbReference type="Pfam" id="PF08666">
    <property type="entry name" value="SAF"/>
    <property type="match status" value="1"/>
</dbReference>
<dbReference type="Proteomes" id="UP000267535">
    <property type="component" value="Unassembled WGS sequence"/>
</dbReference>
<dbReference type="OrthoDB" id="2037472at2"/>
<dbReference type="RefSeq" id="WP_124926664.1">
    <property type="nucleotide sequence ID" value="NZ_BMOH01000002.1"/>
</dbReference>
<keyword evidence="3" id="KW-1185">Reference proteome</keyword>
<dbReference type="SMART" id="SM00858">
    <property type="entry name" value="SAF"/>
    <property type="match status" value="1"/>
</dbReference>
<dbReference type="Pfam" id="PF16976">
    <property type="entry name" value="RcpC"/>
    <property type="match status" value="1"/>
</dbReference>
<dbReference type="InterPro" id="IPR013974">
    <property type="entry name" value="SAF"/>
</dbReference>
<feature type="domain" description="SAF" evidence="1">
    <location>
        <begin position="47"/>
        <end position="111"/>
    </location>
</feature>
<evidence type="ECO:0000313" key="3">
    <source>
        <dbReference type="Proteomes" id="UP000267535"/>
    </source>
</evidence>
<dbReference type="AlphaFoldDB" id="A0A3P1SN19"/>
<organism evidence="2 3">
    <name type="scientific">Amphritea balenae</name>
    <dbReference type="NCBI Taxonomy" id="452629"/>
    <lineage>
        <taxon>Bacteria</taxon>
        <taxon>Pseudomonadati</taxon>
        <taxon>Pseudomonadota</taxon>
        <taxon>Gammaproteobacteria</taxon>
        <taxon>Oceanospirillales</taxon>
        <taxon>Oceanospirillaceae</taxon>
        <taxon>Amphritea</taxon>
    </lineage>
</organism>
<gene>
    <name evidence="2" type="primary">cpaB</name>
    <name evidence="2" type="ORF">EHS89_13410</name>
</gene>
<dbReference type="InterPro" id="IPR017592">
    <property type="entry name" value="Pilus_assmbl_Flp-typ_CpaB"/>
</dbReference>
<dbReference type="NCBIfam" id="TIGR03177">
    <property type="entry name" value="pilus_cpaB"/>
    <property type="match status" value="1"/>
</dbReference>
<proteinExistence type="predicted"/>
<evidence type="ECO:0000259" key="1">
    <source>
        <dbReference type="SMART" id="SM00858"/>
    </source>
</evidence>
<accession>A0A3P1SN19</accession>
<dbReference type="EMBL" id="RQXV01000007">
    <property type="protein sequence ID" value="RRC98603.1"/>
    <property type="molecule type" value="Genomic_DNA"/>
</dbReference>
<dbReference type="InterPro" id="IPR031571">
    <property type="entry name" value="RcpC_dom"/>
</dbReference>